<protein>
    <submittedName>
        <fullName evidence="3">Uncharacterized protein</fullName>
    </submittedName>
</protein>
<dbReference type="InParanoid" id="W4JWU4"/>
<feature type="compositionally biased region" description="Basic and acidic residues" evidence="1">
    <location>
        <begin position="315"/>
        <end position="330"/>
    </location>
</feature>
<feature type="transmembrane region" description="Helical" evidence="2">
    <location>
        <begin position="64"/>
        <end position="87"/>
    </location>
</feature>
<dbReference type="EMBL" id="KI925463">
    <property type="protein sequence ID" value="ETW77560.1"/>
    <property type="molecule type" value="Genomic_DNA"/>
</dbReference>
<keyword evidence="2" id="KW-1133">Transmembrane helix</keyword>
<feature type="compositionally biased region" description="Pro residues" evidence="1">
    <location>
        <begin position="264"/>
        <end position="274"/>
    </location>
</feature>
<name>W4JWU4_HETIT</name>
<feature type="compositionally biased region" description="Basic and acidic residues" evidence="1">
    <location>
        <begin position="275"/>
        <end position="284"/>
    </location>
</feature>
<keyword evidence="2" id="KW-0812">Transmembrane</keyword>
<keyword evidence="4" id="KW-1185">Reference proteome</keyword>
<reference evidence="3 4" key="1">
    <citation type="journal article" date="2012" name="New Phytol.">
        <title>Insight into trade-off between wood decay and parasitism from the genome of a fungal forest pathogen.</title>
        <authorList>
            <person name="Olson A."/>
            <person name="Aerts A."/>
            <person name="Asiegbu F."/>
            <person name="Belbahri L."/>
            <person name="Bouzid O."/>
            <person name="Broberg A."/>
            <person name="Canback B."/>
            <person name="Coutinho P.M."/>
            <person name="Cullen D."/>
            <person name="Dalman K."/>
            <person name="Deflorio G."/>
            <person name="van Diepen L.T."/>
            <person name="Dunand C."/>
            <person name="Duplessis S."/>
            <person name="Durling M."/>
            <person name="Gonthier P."/>
            <person name="Grimwood J."/>
            <person name="Fossdal C.G."/>
            <person name="Hansson D."/>
            <person name="Henrissat B."/>
            <person name="Hietala A."/>
            <person name="Himmelstrand K."/>
            <person name="Hoffmeister D."/>
            <person name="Hogberg N."/>
            <person name="James T.Y."/>
            <person name="Karlsson M."/>
            <person name="Kohler A."/>
            <person name="Kues U."/>
            <person name="Lee Y.H."/>
            <person name="Lin Y.C."/>
            <person name="Lind M."/>
            <person name="Lindquist E."/>
            <person name="Lombard V."/>
            <person name="Lucas S."/>
            <person name="Lunden K."/>
            <person name="Morin E."/>
            <person name="Murat C."/>
            <person name="Park J."/>
            <person name="Raffaello T."/>
            <person name="Rouze P."/>
            <person name="Salamov A."/>
            <person name="Schmutz J."/>
            <person name="Solheim H."/>
            <person name="Stahlberg J."/>
            <person name="Velez H."/>
            <person name="de Vries R.P."/>
            <person name="Wiebenga A."/>
            <person name="Woodward S."/>
            <person name="Yakovlev I."/>
            <person name="Garbelotto M."/>
            <person name="Martin F."/>
            <person name="Grigoriev I.V."/>
            <person name="Stenlid J."/>
        </authorList>
    </citation>
    <scope>NUCLEOTIDE SEQUENCE [LARGE SCALE GENOMIC DNA]</scope>
    <source>
        <strain evidence="3 4">TC 32-1</strain>
    </source>
</reference>
<organism evidence="3 4">
    <name type="scientific">Heterobasidion irregulare (strain TC 32-1)</name>
    <dbReference type="NCBI Taxonomy" id="747525"/>
    <lineage>
        <taxon>Eukaryota</taxon>
        <taxon>Fungi</taxon>
        <taxon>Dikarya</taxon>
        <taxon>Basidiomycota</taxon>
        <taxon>Agaricomycotina</taxon>
        <taxon>Agaricomycetes</taxon>
        <taxon>Russulales</taxon>
        <taxon>Bondarzewiaceae</taxon>
        <taxon>Heterobasidion</taxon>
        <taxon>Heterobasidion annosum species complex</taxon>
    </lineage>
</organism>
<evidence type="ECO:0000313" key="4">
    <source>
        <dbReference type="Proteomes" id="UP000030671"/>
    </source>
</evidence>
<feature type="transmembrane region" description="Helical" evidence="2">
    <location>
        <begin position="27"/>
        <end position="44"/>
    </location>
</feature>
<dbReference type="Proteomes" id="UP000030671">
    <property type="component" value="Unassembled WGS sequence"/>
</dbReference>
<evidence type="ECO:0000313" key="3">
    <source>
        <dbReference type="EMBL" id="ETW77560.1"/>
    </source>
</evidence>
<feature type="compositionally biased region" description="Low complexity" evidence="1">
    <location>
        <begin position="252"/>
        <end position="263"/>
    </location>
</feature>
<dbReference type="OrthoDB" id="3352285at2759"/>
<evidence type="ECO:0000256" key="1">
    <source>
        <dbReference type="SAM" id="MobiDB-lite"/>
    </source>
</evidence>
<keyword evidence="2" id="KW-0472">Membrane</keyword>
<evidence type="ECO:0000256" key="2">
    <source>
        <dbReference type="SAM" id="Phobius"/>
    </source>
</evidence>
<dbReference type="RefSeq" id="XP_009551045.1">
    <property type="nucleotide sequence ID" value="XM_009552750.1"/>
</dbReference>
<feature type="region of interest" description="Disordered" evidence="1">
    <location>
        <begin position="251"/>
        <end position="330"/>
    </location>
</feature>
<dbReference type="KEGG" id="hir:HETIRDRAFT_441885"/>
<feature type="transmembrane region" description="Helical" evidence="2">
    <location>
        <begin position="178"/>
        <end position="199"/>
    </location>
</feature>
<dbReference type="GeneID" id="20675394"/>
<feature type="transmembrane region" description="Helical" evidence="2">
    <location>
        <begin position="99"/>
        <end position="120"/>
    </location>
</feature>
<feature type="compositionally biased region" description="Gly residues" evidence="1">
    <location>
        <begin position="290"/>
        <end position="302"/>
    </location>
</feature>
<dbReference type="HOGENOM" id="CLU_063096_0_0_1"/>
<dbReference type="AlphaFoldDB" id="W4JWU4"/>
<accession>W4JWU4</accession>
<dbReference type="eggNOG" id="ENOG502S4RX">
    <property type="taxonomic scope" value="Eukaryota"/>
</dbReference>
<gene>
    <name evidence="3" type="ORF">HETIRDRAFT_441885</name>
</gene>
<sequence length="330" mass="35759">MNNTRPPPPVGSPPSYAFVGRVYRSNLRPVVVILALMSGVWSIARYIDLFREINIDKHQGFPKLATFSIVLGAMYAAVAAIEFFGAAAAGLQRLPLVRLYAFLSVLSALVTIVAGFVTVVTHFTLKNDMINECTNLTTGADVDFRWGLFGPSVHEQLTQEQANDWCHRAWDHDSWSDIVSLLLVIVLMGLFSAIAFAYYHQLLDPTSPANAFRAPTNNLGAGTGAYYNPTYVSSLPHLGYNDGNDNGGGGYNTTYAPYGAAPQYAPPPGPPPQFREPEPDDGKLPEYVGAGYGVGAHGTGGAKKGDDPFADFEEHDVTSRPRPGENETFR</sequence>
<proteinExistence type="predicted"/>